<evidence type="ECO:0000256" key="2">
    <source>
        <dbReference type="ARBA" id="ARBA00022801"/>
    </source>
</evidence>
<evidence type="ECO:0000256" key="3">
    <source>
        <dbReference type="ARBA" id="ARBA00022806"/>
    </source>
</evidence>
<dbReference type="GO" id="GO:0005524">
    <property type="term" value="F:ATP binding"/>
    <property type="evidence" value="ECO:0007669"/>
    <property type="project" value="UniProtKB-UniRule"/>
</dbReference>
<dbReference type="InterPro" id="IPR027417">
    <property type="entry name" value="P-loop_NTPase"/>
</dbReference>
<dbReference type="InterPro" id="IPR000212">
    <property type="entry name" value="DNA_helicase_UvrD/REP"/>
</dbReference>
<evidence type="ECO:0000259" key="6">
    <source>
        <dbReference type="PROSITE" id="PS51198"/>
    </source>
</evidence>
<sequence>MLPQLDDAAIEALLARLNHGVGQDALVLDEARRSAIKEYQNVHACPGAGKTTVIGLKLILLAEKWSALHQGICVLTHTNIAKNEILERIGTDPAGRALLSYPHFIGTIQDFTNTFLALPACRSTGIAVRRIDDAATANFLEGRLSLPARTFLAMSQQRKISDLRYRFENGALKLDIPGNPGEQTDSYKSMKAAKNAAIKNGFLFYSEMYAIADQLLVSNPAVAEAIRHRFPIVLVDEMQDTSRYQDEFLSRIFPNDAGIKFQKVGDPDQAIFDGMGDKPNESFNGAAVQLQPIPDSSRFTNSIAAKVRGLSTRRINLIGSRADLENAPACSIIVFDDETIGEVLPKFAEIVEALPASNRQTIKVVGGRADNEGGAKPLNIQTYWPAFDRAQSQRTVLPSTFCAAARRCTELASGSVQAHTHLLRQCVVELLRLAGKTYVGRNGKDGPVTLSNLGRYLSEKGTTVRFNRLMAEMVMMEDLPAEHWANIANQLGEVCDVNIGTGDVVPFMVFSELPADLDGEAVLPGNVFSSPNGILMEVSTIHGVKGETHDATLVLETKFGTLYDVQEMLSFLIDSDLERPVFDPEHPKTNPSIRASFMKKLYVGTSRARHLVCLAVHKDRISDVQRQALQEIKGWAIVELPPVPAI</sequence>
<keyword evidence="3 5" id="KW-0347">Helicase</keyword>
<evidence type="ECO:0000256" key="4">
    <source>
        <dbReference type="ARBA" id="ARBA00022840"/>
    </source>
</evidence>
<feature type="binding site" evidence="5">
    <location>
        <begin position="44"/>
        <end position="51"/>
    </location>
    <ligand>
        <name>ATP</name>
        <dbReference type="ChEBI" id="CHEBI:30616"/>
    </ligand>
</feature>
<evidence type="ECO:0000313" key="8">
    <source>
        <dbReference type="Proteomes" id="UP000536262"/>
    </source>
</evidence>
<comment type="caution">
    <text evidence="7">The sequence shown here is derived from an EMBL/GenBank/DDBJ whole genome shotgun (WGS) entry which is preliminary data.</text>
</comment>
<dbReference type="AlphaFoldDB" id="A0A7X0FAY2"/>
<feature type="domain" description="UvrD-like helicase ATP-binding" evidence="6">
    <location>
        <begin position="23"/>
        <end position="317"/>
    </location>
</feature>
<dbReference type="InterPro" id="IPR014016">
    <property type="entry name" value="UvrD-like_ATP-bd"/>
</dbReference>
<dbReference type="Proteomes" id="UP000536262">
    <property type="component" value="Unassembled WGS sequence"/>
</dbReference>
<dbReference type="GO" id="GO:0003677">
    <property type="term" value="F:DNA binding"/>
    <property type="evidence" value="ECO:0007669"/>
    <property type="project" value="InterPro"/>
</dbReference>
<keyword evidence="8" id="KW-1185">Reference proteome</keyword>
<keyword evidence="4 5" id="KW-0067">ATP-binding</keyword>
<keyword evidence="2 5" id="KW-0378">Hydrolase</keyword>
<dbReference type="Gene3D" id="3.40.50.300">
    <property type="entry name" value="P-loop containing nucleotide triphosphate hydrolases"/>
    <property type="match status" value="1"/>
</dbReference>
<dbReference type="PANTHER" id="PTHR11070">
    <property type="entry name" value="UVRD / RECB / PCRA DNA HELICASE FAMILY MEMBER"/>
    <property type="match status" value="1"/>
</dbReference>
<protein>
    <recommendedName>
        <fullName evidence="6">UvrD-like helicase ATP-binding domain-containing protein</fullName>
    </recommendedName>
</protein>
<dbReference type="Pfam" id="PF00580">
    <property type="entry name" value="UvrD-helicase"/>
    <property type="match status" value="1"/>
</dbReference>
<dbReference type="PROSITE" id="PS51198">
    <property type="entry name" value="UVRD_HELICASE_ATP_BIND"/>
    <property type="match status" value="1"/>
</dbReference>
<dbReference type="SUPFAM" id="SSF52540">
    <property type="entry name" value="P-loop containing nucleoside triphosphate hydrolases"/>
    <property type="match status" value="1"/>
</dbReference>
<evidence type="ECO:0000256" key="5">
    <source>
        <dbReference type="PROSITE-ProRule" id="PRU00560"/>
    </source>
</evidence>
<evidence type="ECO:0000256" key="1">
    <source>
        <dbReference type="ARBA" id="ARBA00022741"/>
    </source>
</evidence>
<keyword evidence="1 5" id="KW-0547">Nucleotide-binding</keyword>
<dbReference type="GO" id="GO:0003678">
    <property type="term" value="F:DNA helicase activity"/>
    <property type="evidence" value="ECO:0007669"/>
    <property type="project" value="InterPro"/>
</dbReference>
<dbReference type="EMBL" id="JACHOU010000013">
    <property type="protein sequence ID" value="MBB6356335.1"/>
    <property type="molecule type" value="Genomic_DNA"/>
</dbReference>
<dbReference type="RefSeq" id="WP_184700701.1">
    <property type="nucleotide sequence ID" value="NZ_BAABEG010000001.1"/>
</dbReference>
<accession>A0A7X0FAY2</accession>
<reference evidence="7 8" key="1">
    <citation type="submission" date="2020-08" db="EMBL/GenBank/DDBJ databases">
        <title>Genomic Encyclopedia of Type Strains, Phase IV (KMG-IV): sequencing the most valuable type-strain genomes for metagenomic binning, comparative biology and taxonomic classification.</title>
        <authorList>
            <person name="Goeker M."/>
        </authorList>
    </citation>
    <scope>NUCLEOTIDE SEQUENCE [LARGE SCALE GENOMIC DNA]</scope>
    <source>
        <strain evidence="7 8">DSM 7051</strain>
    </source>
</reference>
<name>A0A7X0FAY2_9HYPH</name>
<evidence type="ECO:0000313" key="7">
    <source>
        <dbReference type="EMBL" id="MBB6356335.1"/>
    </source>
</evidence>
<organism evidence="7 8">
    <name type="scientific">Aminobacter aganoensis</name>
    <dbReference type="NCBI Taxonomy" id="83264"/>
    <lineage>
        <taxon>Bacteria</taxon>
        <taxon>Pseudomonadati</taxon>
        <taxon>Pseudomonadota</taxon>
        <taxon>Alphaproteobacteria</taxon>
        <taxon>Hyphomicrobiales</taxon>
        <taxon>Phyllobacteriaceae</taxon>
        <taxon>Aminobacter</taxon>
    </lineage>
</organism>
<dbReference type="GO" id="GO:0016787">
    <property type="term" value="F:hydrolase activity"/>
    <property type="evidence" value="ECO:0007669"/>
    <property type="project" value="UniProtKB-UniRule"/>
</dbReference>
<gene>
    <name evidence="7" type="ORF">GGR00_004143</name>
</gene>
<proteinExistence type="predicted"/>